<keyword evidence="3" id="KW-0125">Carotenoid biosynthesis</keyword>
<organism evidence="4 5">
    <name type="scientific">Bacillus salacetis</name>
    <dbReference type="NCBI Taxonomy" id="2315464"/>
    <lineage>
        <taxon>Bacteria</taxon>
        <taxon>Bacillati</taxon>
        <taxon>Bacillota</taxon>
        <taxon>Bacilli</taxon>
        <taxon>Bacillales</taxon>
        <taxon>Bacillaceae</taxon>
        <taxon>Bacillus</taxon>
    </lineage>
</organism>
<keyword evidence="5" id="KW-1185">Reference proteome</keyword>
<dbReference type="InterPro" id="IPR019845">
    <property type="entry name" value="Squalene/phytoene_synthase_CS"/>
</dbReference>
<evidence type="ECO:0000256" key="2">
    <source>
        <dbReference type="ARBA" id="ARBA00022679"/>
    </source>
</evidence>
<comment type="caution">
    <text evidence="4">The sequence shown here is derived from an EMBL/GenBank/DDBJ whole genome shotgun (WGS) entry which is preliminary data.</text>
</comment>
<sequence>MREAYQACEDIIKKHSKTFYKAFSFLPEENRNAVWAIYAFCRRVDDIVDESDNPEAELETFKKEFSRFASGEHMSDSPYWTALHDVFQRYEMEFAPFEDMIKGQEMDLSGRTYHSIHEFESYCYHVAGTVGLMLLPVLAPGKEQALRNGAIALGIAMQYTNVLRDIGEDMDRDRVYLPEEILAEHGYSKALLKGNVLNGSFISMWESLAERAEAHYREAMETMFHYPSYSQVPVHSAAVFYRGILDSVRANGHNVFSERAYVSEKQKEKMLAGLSTS</sequence>
<dbReference type="CDD" id="cd00683">
    <property type="entry name" value="Trans_IPPS_HH"/>
    <property type="match status" value="1"/>
</dbReference>
<accession>A0A3A1R8Z0</accession>
<dbReference type="SFLD" id="SFLDS00005">
    <property type="entry name" value="Isoprenoid_Synthase_Type_I"/>
    <property type="match status" value="1"/>
</dbReference>
<dbReference type="EMBL" id="QXIR01000001">
    <property type="protein sequence ID" value="RIW38959.1"/>
    <property type="molecule type" value="Genomic_DNA"/>
</dbReference>
<keyword evidence="2" id="KW-0808">Transferase</keyword>
<comment type="pathway">
    <text evidence="1">Carotenoid biosynthesis.</text>
</comment>
<proteinExistence type="predicted"/>
<evidence type="ECO:0000313" key="5">
    <source>
        <dbReference type="Proteomes" id="UP000265801"/>
    </source>
</evidence>
<dbReference type="GO" id="GO:0004311">
    <property type="term" value="F:geranylgeranyl diphosphate synthase activity"/>
    <property type="evidence" value="ECO:0007669"/>
    <property type="project" value="InterPro"/>
</dbReference>
<dbReference type="Pfam" id="PF00494">
    <property type="entry name" value="SQS_PSY"/>
    <property type="match status" value="1"/>
</dbReference>
<evidence type="ECO:0000313" key="4">
    <source>
        <dbReference type="EMBL" id="RIW38959.1"/>
    </source>
</evidence>
<evidence type="ECO:0000256" key="3">
    <source>
        <dbReference type="ARBA" id="ARBA00022746"/>
    </source>
</evidence>
<dbReference type="Gene3D" id="1.10.600.10">
    <property type="entry name" value="Farnesyl Diphosphate Synthase"/>
    <property type="match status" value="1"/>
</dbReference>
<dbReference type="OrthoDB" id="9787280at2"/>
<dbReference type="GO" id="GO:0051996">
    <property type="term" value="F:squalene synthase [NAD(P)H] activity"/>
    <property type="evidence" value="ECO:0007669"/>
    <property type="project" value="InterPro"/>
</dbReference>
<dbReference type="SFLD" id="SFLDG01212">
    <property type="entry name" value="Phytoene_synthase_like"/>
    <property type="match status" value="1"/>
</dbReference>
<dbReference type="AlphaFoldDB" id="A0A3A1R8Z0"/>
<name>A0A3A1R8Z0_9BACI</name>
<dbReference type="RefSeq" id="WP_119544978.1">
    <property type="nucleotide sequence ID" value="NZ_QXIR01000001.1"/>
</dbReference>
<dbReference type="InterPro" id="IPR044843">
    <property type="entry name" value="Trans_IPPS_bact-type"/>
</dbReference>
<dbReference type="SUPFAM" id="SSF48576">
    <property type="entry name" value="Terpenoid synthases"/>
    <property type="match status" value="1"/>
</dbReference>
<reference evidence="4 5" key="1">
    <citation type="submission" date="2018-09" db="EMBL/GenBank/DDBJ databases">
        <title>Bacillus saliacetes sp. nov., isolated from Thai shrimp paste (Ka-pi).</title>
        <authorList>
            <person name="Daroonpunt R."/>
            <person name="Tanasupawat S."/>
            <person name="Yiamsombut S."/>
        </authorList>
    </citation>
    <scope>NUCLEOTIDE SEQUENCE [LARGE SCALE GENOMIC DNA]</scope>
    <source>
        <strain evidence="4 5">SKP7-4</strain>
    </source>
</reference>
<dbReference type="PROSITE" id="PS01044">
    <property type="entry name" value="SQUALEN_PHYTOEN_SYN_1"/>
    <property type="match status" value="1"/>
</dbReference>
<dbReference type="Proteomes" id="UP000265801">
    <property type="component" value="Unassembled WGS sequence"/>
</dbReference>
<evidence type="ECO:0000256" key="1">
    <source>
        <dbReference type="ARBA" id="ARBA00004829"/>
    </source>
</evidence>
<dbReference type="InterPro" id="IPR008949">
    <property type="entry name" value="Isoprenoid_synthase_dom_sf"/>
</dbReference>
<gene>
    <name evidence="4" type="ORF">D3H55_00995</name>
</gene>
<protein>
    <submittedName>
        <fullName evidence="4">Phytoene/squalene synthase family protein</fullName>
    </submittedName>
</protein>
<dbReference type="InterPro" id="IPR002060">
    <property type="entry name" value="Squ/phyt_synthse"/>
</dbReference>
<dbReference type="SFLD" id="SFLDG01018">
    <property type="entry name" value="Squalene/Phytoene_Synthase_Lik"/>
    <property type="match status" value="1"/>
</dbReference>
<dbReference type="GO" id="GO:0016117">
    <property type="term" value="P:carotenoid biosynthetic process"/>
    <property type="evidence" value="ECO:0007669"/>
    <property type="project" value="UniProtKB-KW"/>
</dbReference>
<dbReference type="PANTHER" id="PTHR31480">
    <property type="entry name" value="BIFUNCTIONAL LYCOPENE CYCLASE/PHYTOENE SYNTHASE"/>
    <property type="match status" value="1"/>
</dbReference>
<dbReference type="InterPro" id="IPR033904">
    <property type="entry name" value="Trans_IPPS_HH"/>
</dbReference>